<feature type="binding site" evidence="8">
    <location>
        <position position="176"/>
    </location>
    <ligand>
        <name>Zn(2+)</name>
        <dbReference type="ChEBI" id="CHEBI:29105"/>
        <label>2</label>
    </ligand>
</feature>
<dbReference type="CDD" id="cd10747">
    <property type="entry name" value="DnaJ_C"/>
    <property type="match status" value="1"/>
</dbReference>
<feature type="binding site" evidence="8">
    <location>
        <position position="216"/>
    </location>
    <ligand>
        <name>Zn(2+)</name>
        <dbReference type="ChEBI" id="CHEBI:29105"/>
        <label>1</label>
    </ligand>
</feature>
<feature type="repeat" description="CXXCXGXG motif" evidence="8">
    <location>
        <begin position="213"/>
        <end position="220"/>
    </location>
</feature>
<evidence type="ECO:0000256" key="6">
    <source>
        <dbReference type="ARBA" id="ARBA00061004"/>
    </source>
</evidence>
<dbReference type="SUPFAM" id="SSF57938">
    <property type="entry name" value="DnaJ/Hsp40 cysteine-rich domain"/>
    <property type="match status" value="1"/>
</dbReference>
<dbReference type="FunFam" id="2.60.260.20:FF:000005">
    <property type="entry name" value="Chaperone protein dnaJ 1, mitochondrial"/>
    <property type="match status" value="1"/>
</dbReference>
<dbReference type="PRINTS" id="PR00625">
    <property type="entry name" value="JDOMAIN"/>
</dbReference>
<dbReference type="PATRIC" id="fig|1619039.3.peg.1455"/>
<organism evidence="12 13">
    <name type="scientific">Candidatus Magasanikbacteria bacterium GW2011_GWA2_42_32</name>
    <dbReference type="NCBI Taxonomy" id="1619039"/>
    <lineage>
        <taxon>Bacteria</taxon>
        <taxon>Candidatus Magasanikiibacteriota</taxon>
    </lineage>
</organism>
<feature type="repeat" description="CXXCXGXG motif" evidence="8">
    <location>
        <begin position="199"/>
        <end position="206"/>
    </location>
</feature>
<evidence type="ECO:0000256" key="7">
    <source>
        <dbReference type="ARBA" id="ARBA00067609"/>
    </source>
</evidence>
<comment type="similarity">
    <text evidence="6 8">Belongs to the DnaJ family.</text>
</comment>
<dbReference type="EMBL" id="LCDO01000048">
    <property type="protein sequence ID" value="KKS53619.1"/>
    <property type="molecule type" value="Genomic_DNA"/>
</dbReference>
<dbReference type="Pfam" id="PF00226">
    <property type="entry name" value="DnaJ"/>
    <property type="match status" value="1"/>
</dbReference>
<dbReference type="GO" id="GO:0008270">
    <property type="term" value="F:zinc ion binding"/>
    <property type="evidence" value="ECO:0007669"/>
    <property type="project" value="UniProtKB-UniRule"/>
</dbReference>
<dbReference type="CDD" id="cd10719">
    <property type="entry name" value="DnaJ_zf"/>
    <property type="match status" value="1"/>
</dbReference>
<evidence type="ECO:0000256" key="3">
    <source>
        <dbReference type="ARBA" id="ARBA00022771"/>
    </source>
</evidence>
<name>A0A0G0ZY86_9BACT</name>
<dbReference type="Gene3D" id="2.60.260.20">
    <property type="entry name" value="Urease metallochaperone UreE, N-terminal domain"/>
    <property type="match status" value="2"/>
</dbReference>
<evidence type="ECO:0000313" key="12">
    <source>
        <dbReference type="EMBL" id="KKS53619.1"/>
    </source>
</evidence>
<dbReference type="NCBIfam" id="TIGR02349">
    <property type="entry name" value="DnaJ_bact"/>
    <property type="match status" value="1"/>
</dbReference>
<keyword evidence="4 8" id="KW-0862">Zinc</keyword>
<reference evidence="12 13" key="1">
    <citation type="journal article" date="2015" name="Nature">
        <title>rRNA introns, odd ribosomes, and small enigmatic genomes across a large radiation of phyla.</title>
        <authorList>
            <person name="Brown C.T."/>
            <person name="Hug L.A."/>
            <person name="Thomas B.C."/>
            <person name="Sharon I."/>
            <person name="Castelle C.J."/>
            <person name="Singh A."/>
            <person name="Wilkins M.J."/>
            <person name="Williams K.H."/>
            <person name="Banfield J.F."/>
        </authorList>
    </citation>
    <scope>NUCLEOTIDE SEQUENCE [LARGE SCALE GENOMIC DNA]</scope>
</reference>
<gene>
    <name evidence="8" type="primary">dnaJ</name>
    <name evidence="12" type="ORF">UV20_C0048G0012</name>
</gene>
<protein>
    <recommendedName>
        <fullName evidence="7 8">Chaperone protein DnaJ</fullName>
    </recommendedName>
</protein>
<keyword evidence="8" id="KW-0346">Stress response</keyword>
<dbReference type="InterPro" id="IPR036869">
    <property type="entry name" value="J_dom_sf"/>
</dbReference>
<dbReference type="GO" id="GO:0005737">
    <property type="term" value="C:cytoplasm"/>
    <property type="evidence" value="ECO:0007669"/>
    <property type="project" value="UniProtKB-SubCell"/>
</dbReference>
<dbReference type="InterPro" id="IPR012724">
    <property type="entry name" value="DnaJ"/>
</dbReference>
<evidence type="ECO:0000313" key="13">
    <source>
        <dbReference type="Proteomes" id="UP000034837"/>
    </source>
</evidence>
<dbReference type="Gene3D" id="2.10.230.10">
    <property type="entry name" value="Heat shock protein DnaJ, cysteine-rich domain"/>
    <property type="match status" value="1"/>
</dbReference>
<evidence type="ECO:0000256" key="9">
    <source>
        <dbReference type="PROSITE-ProRule" id="PRU00546"/>
    </source>
</evidence>
<dbReference type="Gene3D" id="1.10.287.110">
    <property type="entry name" value="DnaJ domain"/>
    <property type="match status" value="1"/>
</dbReference>
<feature type="binding site" evidence="8">
    <location>
        <position position="173"/>
    </location>
    <ligand>
        <name>Zn(2+)</name>
        <dbReference type="ChEBI" id="CHEBI:29105"/>
        <label>2</label>
    </ligand>
</feature>
<feature type="repeat" description="CXXCXGXG motif" evidence="8">
    <location>
        <begin position="173"/>
        <end position="180"/>
    </location>
</feature>
<dbReference type="GO" id="GO:0031072">
    <property type="term" value="F:heat shock protein binding"/>
    <property type="evidence" value="ECO:0007669"/>
    <property type="project" value="InterPro"/>
</dbReference>
<dbReference type="GO" id="GO:0006260">
    <property type="term" value="P:DNA replication"/>
    <property type="evidence" value="ECO:0007669"/>
    <property type="project" value="UniProtKB-KW"/>
</dbReference>
<dbReference type="InterPro" id="IPR036410">
    <property type="entry name" value="HSP_DnaJ_Cys-rich_dom_sf"/>
</dbReference>
<dbReference type="PANTHER" id="PTHR43096">
    <property type="entry name" value="DNAJ HOMOLOG 1, MITOCHONDRIAL-RELATED"/>
    <property type="match status" value="1"/>
</dbReference>
<evidence type="ECO:0000256" key="4">
    <source>
        <dbReference type="ARBA" id="ARBA00022833"/>
    </source>
</evidence>
<evidence type="ECO:0000259" key="10">
    <source>
        <dbReference type="PROSITE" id="PS50076"/>
    </source>
</evidence>
<dbReference type="SUPFAM" id="SSF46565">
    <property type="entry name" value="Chaperone J-domain"/>
    <property type="match status" value="1"/>
</dbReference>
<dbReference type="InterPro" id="IPR008971">
    <property type="entry name" value="HSP40/DnaJ_pept-bd"/>
</dbReference>
<dbReference type="PANTHER" id="PTHR43096:SF52">
    <property type="entry name" value="DNAJ HOMOLOG 1, MITOCHONDRIAL-RELATED"/>
    <property type="match status" value="1"/>
</dbReference>
<dbReference type="AlphaFoldDB" id="A0A0G0ZY86"/>
<dbReference type="Pfam" id="PF01556">
    <property type="entry name" value="DnaJ_C"/>
    <property type="match status" value="1"/>
</dbReference>
<keyword evidence="5 8" id="KW-0143">Chaperone</keyword>
<feature type="binding site" evidence="8">
    <location>
        <position position="156"/>
    </location>
    <ligand>
        <name>Zn(2+)</name>
        <dbReference type="ChEBI" id="CHEBI:29105"/>
        <label>1</label>
    </ligand>
</feature>
<dbReference type="CDD" id="cd06257">
    <property type="entry name" value="DnaJ"/>
    <property type="match status" value="1"/>
</dbReference>
<dbReference type="InterPro" id="IPR001623">
    <property type="entry name" value="DnaJ_domain"/>
</dbReference>
<dbReference type="HAMAP" id="MF_01152">
    <property type="entry name" value="DnaJ"/>
    <property type="match status" value="1"/>
</dbReference>
<keyword evidence="3 8" id="KW-0863">Zinc-finger</keyword>
<comment type="function">
    <text evidence="8">Participates actively in the response to hyperosmotic and heat shock by preventing the aggregation of stress-denatured proteins and by disaggregating proteins, also in an autonomous, DnaK-independent fashion. Unfolded proteins bind initially to DnaJ; upon interaction with the DnaJ-bound protein, DnaK hydrolyzes its bound ATP, resulting in the formation of a stable complex. GrpE releases ADP from DnaK; ATP binding to DnaK triggers the release of the substrate protein, thus completing the reaction cycle. Several rounds of ATP-dependent interactions between DnaJ, DnaK and GrpE are required for fully efficient folding. Also involved, together with DnaK and GrpE, in the DNA replication of plasmids through activation of initiation proteins.</text>
</comment>
<sequence length="391" mass="42672">MSKDYYKILGVNKAASQDEIKAAFRRLAHQHHPDKKGGNEEKFKEANEAFQVLSDQQKRSQYDQYGSTFEQAQAGGGGFSGGGFSGFNNAQGFDINDLGDMFSGFGDIFGGGGGRRGRGGQRSKKGADIQVDVEIDLKEAAFGVDKIVRLYKNGACDVCAGAGVEPGSKTVKCKDCGGRGHIAQVQRTVFGSFQTEAECPACDGAGEKPEKVCRHCSGRGIIKKHDEFTVKIPAGIDDSEAIHLSGRGEAVPKGGYPGDLYLRIHVRPDARFNRDGFDLHTKKNVSFSQAALGAEADIDTLDGKIKIMIPEGVQSGQMIRLKGKGITHLRGGVRGDLYVEVIVTTPTRLSRKQRELLKEFGLTKFIVLFFFALEEIKNWQRIWSAKFLSRP</sequence>
<proteinExistence type="inferred from homology"/>
<comment type="caution">
    <text evidence="12">The sequence shown here is derived from an EMBL/GenBank/DDBJ whole genome shotgun (WGS) entry which is preliminary data.</text>
</comment>
<dbReference type="PROSITE" id="PS00636">
    <property type="entry name" value="DNAJ_1"/>
    <property type="match status" value="1"/>
</dbReference>
<dbReference type="GO" id="GO:0005524">
    <property type="term" value="F:ATP binding"/>
    <property type="evidence" value="ECO:0007669"/>
    <property type="project" value="InterPro"/>
</dbReference>
<comment type="domain">
    <text evidence="8">The J domain is necessary and sufficient to stimulate DnaK ATPase activity. Zinc center 1 plays an important role in the autonomous, DnaK-independent chaperone activity of DnaJ. Zinc center 2 is essential for interaction with DnaK and for DnaJ activity.</text>
</comment>
<dbReference type="FunFam" id="2.10.230.10:FF:000002">
    <property type="entry name" value="Molecular chaperone DnaJ"/>
    <property type="match status" value="1"/>
</dbReference>
<dbReference type="Proteomes" id="UP000034837">
    <property type="component" value="Unassembled WGS sequence"/>
</dbReference>
<dbReference type="InterPro" id="IPR018253">
    <property type="entry name" value="DnaJ_domain_CS"/>
</dbReference>
<feature type="binding site" evidence="8">
    <location>
        <position position="159"/>
    </location>
    <ligand>
        <name>Zn(2+)</name>
        <dbReference type="ChEBI" id="CHEBI:29105"/>
        <label>1</label>
    </ligand>
</feature>
<comment type="cofactor">
    <cofactor evidence="8">
        <name>Zn(2+)</name>
        <dbReference type="ChEBI" id="CHEBI:29105"/>
    </cofactor>
    <text evidence="8">Binds 2 Zn(2+) ions per monomer.</text>
</comment>
<evidence type="ECO:0000256" key="1">
    <source>
        <dbReference type="ARBA" id="ARBA00022723"/>
    </source>
</evidence>
<evidence type="ECO:0000256" key="8">
    <source>
        <dbReference type="HAMAP-Rule" id="MF_01152"/>
    </source>
</evidence>
<dbReference type="GO" id="GO:0051082">
    <property type="term" value="F:unfolded protein binding"/>
    <property type="evidence" value="ECO:0007669"/>
    <property type="project" value="UniProtKB-UniRule"/>
</dbReference>
<dbReference type="GO" id="GO:0009408">
    <property type="term" value="P:response to heat"/>
    <property type="evidence" value="ECO:0007669"/>
    <property type="project" value="InterPro"/>
</dbReference>
<dbReference type="SUPFAM" id="SSF49493">
    <property type="entry name" value="HSP40/DnaJ peptide-binding domain"/>
    <property type="match status" value="2"/>
</dbReference>
<keyword evidence="1 8" id="KW-0479">Metal-binding</keyword>
<feature type="domain" description="CR-type" evidence="11">
    <location>
        <begin position="143"/>
        <end position="225"/>
    </location>
</feature>
<feature type="binding site" evidence="8">
    <location>
        <position position="202"/>
    </location>
    <ligand>
        <name>Zn(2+)</name>
        <dbReference type="ChEBI" id="CHEBI:29105"/>
        <label>2</label>
    </ligand>
</feature>
<dbReference type="PROSITE" id="PS50076">
    <property type="entry name" value="DNAJ_2"/>
    <property type="match status" value="1"/>
</dbReference>
<keyword evidence="8" id="KW-0963">Cytoplasm</keyword>
<evidence type="ECO:0000259" key="11">
    <source>
        <dbReference type="PROSITE" id="PS51188"/>
    </source>
</evidence>
<dbReference type="GO" id="GO:0042026">
    <property type="term" value="P:protein refolding"/>
    <property type="evidence" value="ECO:0007669"/>
    <property type="project" value="TreeGrafter"/>
</dbReference>
<dbReference type="InterPro" id="IPR002939">
    <property type="entry name" value="DnaJ_C"/>
</dbReference>
<accession>A0A0G0ZY86</accession>
<dbReference type="NCBIfam" id="NF008035">
    <property type="entry name" value="PRK10767.1"/>
    <property type="match status" value="1"/>
</dbReference>
<keyword evidence="8" id="KW-0235">DNA replication</keyword>
<evidence type="ECO:0000256" key="5">
    <source>
        <dbReference type="ARBA" id="ARBA00023186"/>
    </source>
</evidence>
<dbReference type="Pfam" id="PF00684">
    <property type="entry name" value="DnaJ_CXXCXGXG"/>
    <property type="match status" value="1"/>
</dbReference>
<dbReference type="PROSITE" id="PS51188">
    <property type="entry name" value="ZF_CR"/>
    <property type="match status" value="1"/>
</dbReference>
<dbReference type="InterPro" id="IPR001305">
    <property type="entry name" value="HSP_DnaJ_Cys-rich_dom"/>
</dbReference>
<feature type="binding site" evidence="8">
    <location>
        <position position="199"/>
    </location>
    <ligand>
        <name>Zn(2+)</name>
        <dbReference type="ChEBI" id="CHEBI:29105"/>
        <label>2</label>
    </ligand>
</feature>
<feature type="repeat" description="CXXCXGXG motif" evidence="8">
    <location>
        <begin position="156"/>
        <end position="163"/>
    </location>
</feature>
<comment type="subunit">
    <text evidence="8">Homodimer.</text>
</comment>
<evidence type="ECO:0000256" key="2">
    <source>
        <dbReference type="ARBA" id="ARBA00022737"/>
    </source>
</evidence>
<feature type="binding site" evidence="8">
    <location>
        <position position="213"/>
    </location>
    <ligand>
        <name>Zn(2+)</name>
        <dbReference type="ChEBI" id="CHEBI:29105"/>
        <label>1</label>
    </ligand>
</feature>
<feature type="zinc finger region" description="CR-type" evidence="9">
    <location>
        <begin position="143"/>
        <end position="225"/>
    </location>
</feature>
<keyword evidence="2 8" id="KW-0677">Repeat</keyword>
<dbReference type="SMART" id="SM00271">
    <property type="entry name" value="DnaJ"/>
    <property type="match status" value="1"/>
</dbReference>
<comment type="subcellular location">
    <subcellularLocation>
        <location evidence="8">Cytoplasm</location>
    </subcellularLocation>
</comment>
<feature type="domain" description="J" evidence="10">
    <location>
        <begin position="4"/>
        <end position="66"/>
    </location>
</feature>